<accession>A0ABX5RVX6</accession>
<dbReference type="EMBL" id="CP036401">
    <property type="protein sequence ID" value="QBI01984.1"/>
    <property type="molecule type" value="Genomic_DNA"/>
</dbReference>
<dbReference type="InterPro" id="IPR001279">
    <property type="entry name" value="Metallo-B-lactamas"/>
</dbReference>
<dbReference type="CDD" id="cd06262">
    <property type="entry name" value="metallo-hydrolase-like_MBL-fold"/>
    <property type="match status" value="1"/>
</dbReference>
<dbReference type="PANTHER" id="PTHR30619:SF1">
    <property type="entry name" value="RECOMBINATION PROTEIN 2"/>
    <property type="match status" value="1"/>
</dbReference>
<evidence type="ECO:0000313" key="3">
    <source>
        <dbReference type="Proteomes" id="UP000292307"/>
    </source>
</evidence>
<gene>
    <name evidence="2" type="ORF">EYF70_14825</name>
</gene>
<feature type="domain" description="Metallo-beta-lactamase" evidence="1">
    <location>
        <begin position="40"/>
        <end position="102"/>
    </location>
</feature>
<dbReference type="Gene3D" id="3.60.15.10">
    <property type="entry name" value="Ribonuclease Z/Hydroxyacylglutathione hydrolase-like"/>
    <property type="match status" value="1"/>
</dbReference>
<dbReference type="InterPro" id="IPR036866">
    <property type="entry name" value="RibonucZ/Hydroxyglut_hydro"/>
</dbReference>
<evidence type="ECO:0000313" key="2">
    <source>
        <dbReference type="EMBL" id="QBI01984.1"/>
    </source>
</evidence>
<dbReference type="InterPro" id="IPR052159">
    <property type="entry name" value="Competence_DNA_uptake"/>
</dbReference>
<dbReference type="Proteomes" id="UP000292307">
    <property type="component" value="Chromosome"/>
</dbReference>
<reference evidence="2 3" key="1">
    <citation type="submission" date="2019-02" db="EMBL/GenBank/DDBJ databases">
        <title>Draft Genome Sequences of Six Type Strains of the Genus Massilia.</title>
        <authorList>
            <person name="Miess H."/>
            <person name="Frediansyhah A."/>
            <person name="Gross H."/>
        </authorList>
    </citation>
    <scope>NUCLEOTIDE SEQUENCE [LARGE SCALE GENOMIC DNA]</scope>
    <source>
        <strain evidence="2 3">DSM 17472</strain>
    </source>
</reference>
<keyword evidence="3" id="KW-1185">Reference proteome</keyword>
<organism evidence="2 3">
    <name type="scientific">Pseudoduganella albidiflava</name>
    <dbReference type="NCBI Taxonomy" id="321983"/>
    <lineage>
        <taxon>Bacteria</taxon>
        <taxon>Pseudomonadati</taxon>
        <taxon>Pseudomonadota</taxon>
        <taxon>Betaproteobacteria</taxon>
        <taxon>Burkholderiales</taxon>
        <taxon>Oxalobacteraceae</taxon>
        <taxon>Telluria group</taxon>
        <taxon>Pseudoduganella</taxon>
    </lineage>
</organism>
<dbReference type="PANTHER" id="PTHR30619">
    <property type="entry name" value="DNA INTERNALIZATION/COMPETENCE PROTEIN COMEC/REC2"/>
    <property type="match status" value="1"/>
</dbReference>
<dbReference type="SUPFAM" id="SSF56281">
    <property type="entry name" value="Metallo-hydrolase/oxidoreductase"/>
    <property type="match status" value="1"/>
</dbReference>
<dbReference type="Pfam" id="PF00753">
    <property type="entry name" value="Lactamase_B"/>
    <property type="match status" value="1"/>
</dbReference>
<proteinExistence type="predicted"/>
<name>A0ABX5RVX6_9BURK</name>
<evidence type="ECO:0000259" key="1">
    <source>
        <dbReference type="Pfam" id="PF00753"/>
    </source>
</evidence>
<sequence length="385" mass="41759">MPCARCRRYDMAALFSLEALDAAEGDALILHYGDSAAPRHLLIDGGPRATWQRTLRPRLAQIGERLGELPLELRHILVTHLDGDHIGGVLALAESLGAEDCPAQCDRFWLNTFDASLLDHLPAPAQAALASLDGHARPASLQALEASVRQGQGLLEQIARLQAAINGGVTSLVAEGGATMLPLDLGVLDVQLVCPNLAHLRKLAIEWERKTVQDAAATAAYVDRSVFNLSSLVLVVTARGPRGRRARMLLTGDARGDHILAGLEEAGFLDENGQVFFDLLKVPHHGSDRNLAPEFFHRVQARHYVISADGRHDNPASETLVWIADGARRRGWRVWLTNRSNPLRPALAANIAAAVAAAPQLKTRLRTRGRDQTGVMIDLLAAVDY</sequence>
<protein>
    <submittedName>
        <fullName evidence="2">MBL fold metallo-hydrolase</fullName>
    </submittedName>
</protein>